<dbReference type="PANTHER" id="PTHR47933">
    <property type="entry name" value="PENTATRICOPEPTIDE REPEAT-CONTAINING PROTEIN 1, MITOCHONDRIAL"/>
    <property type="match status" value="1"/>
</dbReference>
<proteinExistence type="inferred from homology"/>
<evidence type="ECO:0000313" key="5">
    <source>
        <dbReference type="EMBL" id="CDO98970.1"/>
    </source>
</evidence>
<dbReference type="InterPro" id="IPR011990">
    <property type="entry name" value="TPR-like_helical_dom_sf"/>
</dbReference>
<evidence type="ECO:0000256" key="3">
    <source>
        <dbReference type="PROSITE-ProRule" id="PRU00708"/>
    </source>
</evidence>
<sequence>MGRPPSFFTNLCIRRTPNTHFQNPNSQIRNRNNSNTSKSSAGNGEFVQNLDANVVKIHDFKPQGFTEIAKAVSKIIRSRPRWEETILSEFPTVNFVDPSFYNEVLKHQNNVFLSLRFYYWISSQHGFLPDSVLCTVIFNGLVEAKAAKIAQNFLGFMRFMPEPNDLERYAECLCENGLIEDALEVFDYLKWVNYCPTLKTWNSALSGALQARRADIVWKVYGNMIESGVIADVDTTGYLIDAFCIDDNVWKGYELLRQVVNGGHFPSSVVSNQLIRVFSKSGNYSRMSDVLHIMIAMNQPPGIFTYQEVIYGLCKRNMKHEAFRVFNDLKDRGYAPDRVMYTTMIHGLCKMKWLGDARRLWLEMIQKGMIPNEYTYNALIYGYFKIGNLAEAERLSKEMCEIGYGETTVSYNTMIKGLCLNGKVEAAHDLFQQMAERNVACDVITFNSLIQGFCQEGNIAMGTKLLHDLINRGLQPSTASYTVLIEKLCEMGHVEEGTVLWKDMQERGVLPAVCSHDSIIVGLVEQGFLAEGMEWLSNMLESRRRPRQETFERLIHCLSEADKWGDALFVLGSMLKMGYTLNECICLSVVGKLCNDNPSGVEKCIEDVLRTANAS</sequence>
<dbReference type="AlphaFoldDB" id="A0A068TRM9"/>
<dbReference type="Gene3D" id="1.25.40.10">
    <property type="entry name" value="Tetratricopeptide repeat domain"/>
    <property type="match status" value="4"/>
</dbReference>
<evidence type="ECO:0008006" key="7">
    <source>
        <dbReference type="Google" id="ProtNLM"/>
    </source>
</evidence>
<dbReference type="PhylomeDB" id="A0A068TRM9"/>
<dbReference type="EMBL" id="HG739087">
    <property type="protein sequence ID" value="CDO98970.1"/>
    <property type="molecule type" value="Genomic_DNA"/>
</dbReference>
<reference evidence="6" key="1">
    <citation type="journal article" date="2014" name="Science">
        <title>The coffee genome provides insight into the convergent evolution of caffeine biosynthesis.</title>
        <authorList>
            <person name="Denoeud F."/>
            <person name="Carretero-Paulet L."/>
            <person name="Dereeper A."/>
            <person name="Droc G."/>
            <person name="Guyot R."/>
            <person name="Pietrella M."/>
            <person name="Zheng C."/>
            <person name="Alberti A."/>
            <person name="Anthony F."/>
            <person name="Aprea G."/>
            <person name="Aury J.M."/>
            <person name="Bento P."/>
            <person name="Bernard M."/>
            <person name="Bocs S."/>
            <person name="Campa C."/>
            <person name="Cenci A."/>
            <person name="Combes M.C."/>
            <person name="Crouzillat D."/>
            <person name="Da Silva C."/>
            <person name="Daddiego L."/>
            <person name="De Bellis F."/>
            <person name="Dussert S."/>
            <person name="Garsmeur O."/>
            <person name="Gayraud T."/>
            <person name="Guignon V."/>
            <person name="Jahn K."/>
            <person name="Jamilloux V."/>
            <person name="Joet T."/>
            <person name="Labadie K."/>
            <person name="Lan T."/>
            <person name="Leclercq J."/>
            <person name="Lepelley M."/>
            <person name="Leroy T."/>
            <person name="Li L.T."/>
            <person name="Librado P."/>
            <person name="Lopez L."/>
            <person name="Munoz A."/>
            <person name="Noel B."/>
            <person name="Pallavicini A."/>
            <person name="Perrotta G."/>
            <person name="Poncet V."/>
            <person name="Pot D."/>
            <person name="Priyono X."/>
            <person name="Rigoreau M."/>
            <person name="Rouard M."/>
            <person name="Rozas J."/>
            <person name="Tranchant-Dubreuil C."/>
            <person name="VanBuren R."/>
            <person name="Zhang Q."/>
            <person name="Andrade A.C."/>
            <person name="Argout X."/>
            <person name="Bertrand B."/>
            <person name="de Kochko A."/>
            <person name="Graziosi G."/>
            <person name="Henry R.J."/>
            <person name="Jayarama X."/>
            <person name="Ming R."/>
            <person name="Nagai C."/>
            <person name="Rounsley S."/>
            <person name="Sankoff D."/>
            <person name="Giuliano G."/>
            <person name="Albert V.A."/>
            <person name="Wincker P."/>
            <person name="Lashermes P."/>
        </authorList>
    </citation>
    <scope>NUCLEOTIDE SEQUENCE [LARGE SCALE GENOMIC DNA]</scope>
    <source>
        <strain evidence="6">cv. DH200-94</strain>
    </source>
</reference>
<dbReference type="GO" id="GO:0003729">
    <property type="term" value="F:mRNA binding"/>
    <property type="evidence" value="ECO:0007669"/>
    <property type="project" value="TreeGrafter"/>
</dbReference>
<dbReference type="Pfam" id="PF01535">
    <property type="entry name" value="PPR"/>
    <property type="match status" value="4"/>
</dbReference>
<evidence type="ECO:0000313" key="6">
    <source>
        <dbReference type="Proteomes" id="UP000295252"/>
    </source>
</evidence>
<keyword evidence="6" id="KW-1185">Reference proteome</keyword>
<name>A0A068TRM9_COFCA</name>
<feature type="repeat" description="PPR" evidence="3">
    <location>
        <begin position="372"/>
        <end position="406"/>
    </location>
</feature>
<feature type="repeat" description="PPR" evidence="3">
    <location>
        <begin position="477"/>
        <end position="511"/>
    </location>
</feature>
<dbReference type="Pfam" id="PF13041">
    <property type="entry name" value="PPR_2"/>
    <property type="match status" value="3"/>
</dbReference>
<feature type="compositionally biased region" description="Low complexity" evidence="4">
    <location>
        <begin position="29"/>
        <end position="40"/>
    </location>
</feature>
<feature type="repeat" description="PPR" evidence="3">
    <location>
        <begin position="407"/>
        <end position="441"/>
    </location>
</feature>
<keyword evidence="2" id="KW-0677">Repeat</keyword>
<protein>
    <recommendedName>
        <fullName evidence="7">Pentacotripeptide-repeat region of PRORP domain-containing protein</fullName>
    </recommendedName>
</protein>
<dbReference type="OrthoDB" id="185373at2759"/>
<feature type="region of interest" description="Disordered" evidence="4">
    <location>
        <begin position="18"/>
        <end position="44"/>
    </location>
</feature>
<dbReference type="SUPFAM" id="SSF81901">
    <property type="entry name" value="HCP-like"/>
    <property type="match status" value="1"/>
</dbReference>
<evidence type="ECO:0000256" key="4">
    <source>
        <dbReference type="SAM" id="MobiDB-lite"/>
    </source>
</evidence>
<dbReference type="InterPro" id="IPR002885">
    <property type="entry name" value="PPR_rpt"/>
</dbReference>
<evidence type="ECO:0000256" key="2">
    <source>
        <dbReference type="ARBA" id="ARBA00022737"/>
    </source>
</evidence>
<dbReference type="InParanoid" id="A0A068TRM9"/>
<accession>A0A068TRM9</accession>
<organism evidence="5 6">
    <name type="scientific">Coffea canephora</name>
    <name type="common">Robusta coffee</name>
    <dbReference type="NCBI Taxonomy" id="49390"/>
    <lineage>
        <taxon>Eukaryota</taxon>
        <taxon>Viridiplantae</taxon>
        <taxon>Streptophyta</taxon>
        <taxon>Embryophyta</taxon>
        <taxon>Tracheophyta</taxon>
        <taxon>Spermatophyta</taxon>
        <taxon>Magnoliopsida</taxon>
        <taxon>eudicotyledons</taxon>
        <taxon>Gunneridae</taxon>
        <taxon>Pentapetalae</taxon>
        <taxon>asterids</taxon>
        <taxon>lamiids</taxon>
        <taxon>Gentianales</taxon>
        <taxon>Rubiaceae</taxon>
        <taxon>Ixoroideae</taxon>
        <taxon>Gardenieae complex</taxon>
        <taxon>Bertiereae - Coffeeae clade</taxon>
        <taxon>Coffeeae</taxon>
        <taxon>Coffea</taxon>
    </lineage>
</organism>
<dbReference type="Gramene" id="CDO98970">
    <property type="protein sequence ID" value="CDO98970"/>
    <property type="gene ID" value="GSCOC_T00025959001"/>
</dbReference>
<dbReference type="PROSITE" id="PS51375">
    <property type="entry name" value="PPR"/>
    <property type="match status" value="7"/>
</dbReference>
<dbReference type="PANTHER" id="PTHR47933:SF11">
    <property type="entry name" value="PENTATRICOPEPTIDE REPEAT-CONTAINING PROTEIN 2"/>
    <property type="match status" value="1"/>
</dbReference>
<feature type="repeat" description="PPR" evidence="3">
    <location>
        <begin position="442"/>
        <end position="476"/>
    </location>
</feature>
<comment type="similarity">
    <text evidence="1">Belongs to the PPR family. P subfamily.</text>
</comment>
<feature type="repeat" description="PPR" evidence="3">
    <location>
        <begin position="302"/>
        <end position="336"/>
    </location>
</feature>
<gene>
    <name evidence="5" type="ORF">GSCOC_T00025959001</name>
</gene>
<evidence type="ECO:0000256" key="1">
    <source>
        <dbReference type="ARBA" id="ARBA00007626"/>
    </source>
</evidence>
<feature type="repeat" description="PPR" evidence="3">
    <location>
        <begin position="337"/>
        <end position="371"/>
    </location>
</feature>
<dbReference type="OMA" id="RFFHWLC"/>
<feature type="repeat" description="PPR" evidence="3">
    <location>
        <begin position="197"/>
        <end position="231"/>
    </location>
</feature>
<dbReference type="Proteomes" id="UP000295252">
    <property type="component" value="Chromosome V"/>
</dbReference>
<feature type="compositionally biased region" description="Polar residues" evidence="4">
    <location>
        <begin position="18"/>
        <end position="28"/>
    </location>
</feature>
<dbReference type="InterPro" id="IPR051240">
    <property type="entry name" value="Mito_RNA-Proc/Resp"/>
</dbReference>
<dbReference type="NCBIfam" id="TIGR00756">
    <property type="entry name" value="PPR"/>
    <property type="match status" value="6"/>
</dbReference>